<dbReference type="InterPro" id="IPR050498">
    <property type="entry name" value="Ycf3"/>
</dbReference>
<evidence type="ECO:0000313" key="6">
    <source>
        <dbReference type="Proteomes" id="UP000623440"/>
    </source>
</evidence>
<evidence type="ECO:0000256" key="3">
    <source>
        <dbReference type="PROSITE-ProRule" id="PRU00339"/>
    </source>
</evidence>
<dbReference type="InterPro" id="IPR011990">
    <property type="entry name" value="TPR-like_helical_dom_sf"/>
</dbReference>
<dbReference type="Proteomes" id="UP000623440">
    <property type="component" value="Unassembled WGS sequence"/>
</dbReference>
<dbReference type="PANTHER" id="PTHR44858">
    <property type="entry name" value="TETRATRICOPEPTIDE REPEAT PROTEIN 6"/>
    <property type="match status" value="1"/>
</dbReference>
<dbReference type="RefSeq" id="WP_190946418.1">
    <property type="nucleotide sequence ID" value="NZ_JACJSI010000300.1"/>
</dbReference>
<evidence type="ECO:0000313" key="5">
    <source>
        <dbReference type="EMBL" id="MBD2535604.1"/>
    </source>
</evidence>
<dbReference type="PROSITE" id="PS50005">
    <property type="entry name" value="TPR"/>
    <property type="match status" value="3"/>
</dbReference>
<sequence>MNLNYRSNFPYSVLAGTASIATIVIIQQTMYVTLADTPEQIQRNQQINQYVKSITVQVNRPPNSVIGQTTDGSGFIIKREGNTYTLLTCNHVVNPEHGPKPVSIRTSDQAEYKIANVVSLGTDTVGSNDLALITFNSDKTYPIATFRSSNQISKGSKIFVAGFPVNNDQGQIGPAREYKFQKGVALLKKALGEKGGYTIFYAALTEGGMSGGPVLDDDGKVIGVHGTATQTNSYRATEGGGQEKTINLDVAIKQGVSGGVPIDTFMAIAQQNKISGLQVDNSKTTDNPQQRIKNPQTTDDWLAKGLSEPINKTVAINSFTKAIALDSNNSIAYFNRADARYEMGDKQGAIADYNEAIRFNPNNPIAYYNRGVARYYVGDKQGAIADFTVALSFDPYDVLAYYSRGSIFRALKDGRGAFADFDQVVRLVPNLPQSYYNRALARAMFSDRQGTIADFTQAIALNPQFTAAYINRSLTLRRMGQLPAAIQDLNTVLSYEPNNSIAIFRRGLFRRDSGDRQGALEDLQTAANLFQQAKDTASYQKAIYTIERLQSSFSPVSPSQPNNAQPSGETTPDGMNEPI</sequence>
<keyword evidence="2 3" id="KW-0802">TPR repeat</keyword>
<feature type="repeat" description="TPR" evidence="3">
    <location>
        <begin position="466"/>
        <end position="499"/>
    </location>
</feature>
<feature type="repeat" description="TPR" evidence="3">
    <location>
        <begin position="364"/>
        <end position="397"/>
    </location>
</feature>
<proteinExistence type="predicted"/>
<evidence type="ECO:0000256" key="1">
    <source>
        <dbReference type="ARBA" id="ARBA00022737"/>
    </source>
</evidence>
<feature type="repeat" description="TPR" evidence="3">
    <location>
        <begin position="330"/>
        <end position="363"/>
    </location>
</feature>
<dbReference type="Gene3D" id="1.25.40.10">
    <property type="entry name" value="Tetratricopeptide repeat domain"/>
    <property type="match status" value="3"/>
</dbReference>
<keyword evidence="6" id="KW-1185">Reference proteome</keyword>
<name>A0ABR8E4T3_9NOSO</name>
<dbReference type="Pfam" id="PF13365">
    <property type="entry name" value="Trypsin_2"/>
    <property type="match status" value="1"/>
</dbReference>
<reference evidence="5 6" key="1">
    <citation type="journal article" date="2020" name="ISME J.">
        <title>Comparative genomics reveals insights into cyanobacterial evolution and habitat adaptation.</title>
        <authorList>
            <person name="Chen M.Y."/>
            <person name="Teng W.K."/>
            <person name="Zhao L."/>
            <person name="Hu C.X."/>
            <person name="Zhou Y.K."/>
            <person name="Han B.P."/>
            <person name="Song L.R."/>
            <person name="Shu W.S."/>
        </authorList>
    </citation>
    <scope>NUCLEOTIDE SEQUENCE [LARGE SCALE GENOMIC DNA]</scope>
    <source>
        <strain evidence="5 6">FACHB-838</strain>
    </source>
</reference>
<feature type="region of interest" description="Disordered" evidence="4">
    <location>
        <begin position="552"/>
        <end position="579"/>
    </location>
</feature>
<dbReference type="SMART" id="SM00028">
    <property type="entry name" value="TPR"/>
    <property type="match status" value="6"/>
</dbReference>
<keyword evidence="1" id="KW-0677">Repeat</keyword>
<dbReference type="Pfam" id="PF13181">
    <property type="entry name" value="TPR_8"/>
    <property type="match status" value="1"/>
</dbReference>
<dbReference type="EMBL" id="JACJSI010000300">
    <property type="protein sequence ID" value="MBD2535604.1"/>
    <property type="molecule type" value="Genomic_DNA"/>
</dbReference>
<dbReference type="InterPro" id="IPR009003">
    <property type="entry name" value="Peptidase_S1_PA"/>
</dbReference>
<protein>
    <submittedName>
        <fullName evidence="5">Tetratricopeptide repeat protein</fullName>
    </submittedName>
</protein>
<feature type="compositionally biased region" description="Low complexity" evidence="4">
    <location>
        <begin position="552"/>
        <end position="561"/>
    </location>
</feature>
<dbReference type="InterPro" id="IPR043504">
    <property type="entry name" value="Peptidase_S1_PA_chymotrypsin"/>
</dbReference>
<dbReference type="SUPFAM" id="SSF48439">
    <property type="entry name" value="Protein prenylyltransferase"/>
    <property type="match status" value="1"/>
</dbReference>
<comment type="caution">
    <text evidence="5">The sequence shown here is derived from an EMBL/GenBank/DDBJ whole genome shotgun (WGS) entry which is preliminary data.</text>
</comment>
<accession>A0ABR8E4T3</accession>
<evidence type="ECO:0000256" key="4">
    <source>
        <dbReference type="SAM" id="MobiDB-lite"/>
    </source>
</evidence>
<dbReference type="InterPro" id="IPR019734">
    <property type="entry name" value="TPR_rpt"/>
</dbReference>
<dbReference type="Gene3D" id="2.40.10.10">
    <property type="entry name" value="Trypsin-like serine proteases"/>
    <property type="match status" value="2"/>
</dbReference>
<gene>
    <name evidence="5" type="ORF">H6G97_42000</name>
</gene>
<organism evidence="5 6">
    <name type="scientific">Nostoc flagelliforme FACHB-838</name>
    <dbReference type="NCBI Taxonomy" id="2692904"/>
    <lineage>
        <taxon>Bacteria</taxon>
        <taxon>Bacillati</taxon>
        <taxon>Cyanobacteriota</taxon>
        <taxon>Cyanophyceae</taxon>
        <taxon>Nostocales</taxon>
        <taxon>Nostocaceae</taxon>
        <taxon>Nostoc</taxon>
    </lineage>
</organism>
<dbReference type="PANTHER" id="PTHR44858:SF1">
    <property type="entry name" value="UDP-N-ACETYLGLUCOSAMINE--PEPTIDE N-ACETYLGLUCOSAMINYLTRANSFERASE SPINDLY-RELATED"/>
    <property type="match status" value="1"/>
</dbReference>
<dbReference type="SUPFAM" id="SSF50494">
    <property type="entry name" value="Trypsin-like serine proteases"/>
    <property type="match status" value="1"/>
</dbReference>
<dbReference type="Pfam" id="PF13414">
    <property type="entry name" value="TPR_11"/>
    <property type="match status" value="1"/>
</dbReference>
<evidence type="ECO:0000256" key="2">
    <source>
        <dbReference type="ARBA" id="ARBA00022803"/>
    </source>
</evidence>